<dbReference type="RefSeq" id="WP_174936624.1">
    <property type="nucleotide sequence ID" value="NZ_CABVPY010000001.1"/>
</dbReference>
<dbReference type="AlphaFoldDB" id="A0A6P2GR75"/>
<feature type="transmembrane region" description="Helical" evidence="1">
    <location>
        <begin position="91"/>
        <end position="109"/>
    </location>
</feature>
<feature type="transmembrane region" description="Helical" evidence="1">
    <location>
        <begin position="53"/>
        <end position="70"/>
    </location>
</feature>
<keyword evidence="1 3" id="KW-0812">Transmembrane</keyword>
<name>A0A6P2GR75_BURL3</name>
<evidence type="ECO:0000313" key="3">
    <source>
        <dbReference type="EMBL" id="VWB06889.1"/>
    </source>
</evidence>
<keyword evidence="3" id="KW-0808">Transferase</keyword>
<feature type="transmembrane region" description="Helical" evidence="1">
    <location>
        <begin position="229"/>
        <end position="248"/>
    </location>
</feature>
<evidence type="ECO:0000259" key="2">
    <source>
        <dbReference type="Pfam" id="PF01757"/>
    </source>
</evidence>
<dbReference type="InterPro" id="IPR002656">
    <property type="entry name" value="Acyl_transf_3_dom"/>
</dbReference>
<feature type="transmembrane region" description="Helical" evidence="1">
    <location>
        <begin position="333"/>
        <end position="357"/>
    </location>
</feature>
<dbReference type="PANTHER" id="PTHR23028">
    <property type="entry name" value="ACETYLTRANSFERASE"/>
    <property type="match status" value="1"/>
</dbReference>
<dbReference type="Pfam" id="PF01757">
    <property type="entry name" value="Acyl_transf_3"/>
    <property type="match status" value="1"/>
</dbReference>
<sequence length="383" mass="43942">MKPKEGGLYLPRLDQLRFVAASMVVFTHAWEMFYVDHHVDRLGQMLFRLGDSGVAIFFVLSGFIFTYLAERQRGANGSADIDYRAFVYNRFVRIFPLLIFVVGIGIYASKGQRTPIDLLYPLFLMTNVGPAVQDGYPMLWTITWTIAVECQFYLLFPFLYRFTLARGPKFIIGLIVLMNLVRFSLYFTLPDYIRSISYSTLPYRIDQFLVGMLLAWITVHHRFPRGMRFVLRLSAIASIVTLFLSYTHLEFLKSTCIAQIWWPLAEGLMWAIVIGASLTTTFMIYGVIGNTVSKLGEASYSLYLTHLFVILPIANTIKPAINWATTGSDPRMLWAYLIVLGMLPCAVAASLFVHAYIERPFLEFRVRYFKIPLSNAEKLRRIA</sequence>
<reference evidence="3 4" key="1">
    <citation type="submission" date="2019-09" db="EMBL/GenBank/DDBJ databases">
        <authorList>
            <person name="Depoorter E."/>
        </authorList>
    </citation>
    <scope>NUCLEOTIDE SEQUENCE [LARGE SCALE GENOMIC DNA]</scope>
    <source>
        <strain evidence="3">LMG 6863</strain>
    </source>
</reference>
<protein>
    <submittedName>
        <fullName evidence="3">Putative phage transmembrane acetyltransferase</fullName>
    </submittedName>
</protein>
<gene>
    <name evidence="3" type="ORF">BLA6863_00139</name>
</gene>
<proteinExistence type="predicted"/>
<dbReference type="GO" id="GO:0016747">
    <property type="term" value="F:acyltransferase activity, transferring groups other than amino-acyl groups"/>
    <property type="evidence" value="ECO:0007669"/>
    <property type="project" value="InterPro"/>
</dbReference>
<dbReference type="PANTHER" id="PTHR23028:SF53">
    <property type="entry name" value="ACYL_TRANSF_3 DOMAIN-CONTAINING PROTEIN"/>
    <property type="match status" value="1"/>
</dbReference>
<feature type="transmembrane region" description="Helical" evidence="1">
    <location>
        <begin position="170"/>
        <end position="189"/>
    </location>
</feature>
<dbReference type="Proteomes" id="UP000494170">
    <property type="component" value="Unassembled WGS sequence"/>
</dbReference>
<evidence type="ECO:0000256" key="1">
    <source>
        <dbReference type="SAM" id="Phobius"/>
    </source>
</evidence>
<keyword evidence="1" id="KW-0472">Membrane</keyword>
<keyword evidence="1" id="KW-1133">Transmembrane helix</keyword>
<dbReference type="InterPro" id="IPR050879">
    <property type="entry name" value="Acyltransferase_3"/>
</dbReference>
<feature type="transmembrane region" description="Helical" evidence="1">
    <location>
        <begin position="138"/>
        <end position="158"/>
    </location>
</feature>
<feature type="transmembrane region" description="Helical" evidence="1">
    <location>
        <begin position="16"/>
        <end position="33"/>
    </location>
</feature>
<feature type="transmembrane region" description="Helical" evidence="1">
    <location>
        <begin position="268"/>
        <end position="288"/>
    </location>
</feature>
<dbReference type="GO" id="GO:0016020">
    <property type="term" value="C:membrane"/>
    <property type="evidence" value="ECO:0007669"/>
    <property type="project" value="TreeGrafter"/>
</dbReference>
<feature type="transmembrane region" description="Helical" evidence="1">
    <location>
        <begin position="201"/>
        <end position="217"/>
    </location>
</feature>
<feature type="transmembrane region" description="Helical" evidence="1">
    <location>
        <begin position="300"/>
        <end position="321"/>
    </location>
</feature>
<feature type="domain" description="Acyltransferase 3" evidence="2">
    <location>
        <begin position="12"/>
        <end position="348"/>
    </location>
</feature>
<dbReference type="EMBL" id="CABVPY010000001">
    <property type="protein sequence ID" value="VWB06889.1"/>
    <property type="molecule type" value="Genomic_DNA"/>
</dbReference>
<dbReference type="GO" id="GO:0000271">
    <property type="term" value="P:polysaccharide biosynthetic process"/>
    <property type="evidence" value="ECO:0007669"/>
    <property type="project" value="TreeGrafter"/>
</dbReference>
<evidence type="ECO:0000313" key="4">
    <source>
        <dbReference type="Proteomes" id="UP000494170"/>
    </source>
</evidence>
<accession>A0A6P2GR75</accession>
<organism evidence="3 4">
    <name type="scientific">Burkholderia lata (strain ATCC 17760 / DSM 23089 / LMG 22485 / NCIMB 9086 / R18194 / 383)</name>
    <dbReference type="NCBI Taxonomy" id="482957"/>
    <lineage>
        <taxon>Bacteria</taxon>
        <taxon>Pseudomonadati</taxon>
        <taxon>Pseudomonadota</taxon>
        <taxon>Betaproteobacteria</taxon>
        <taxon>Burkholderiales</taxon>
        <taxon>Burkholderiaceae</taxon>
        <taxon>Burkholderia</taxon>
        <taxon>Burkholderia cepacia complex</taxon>
    </lineage>
</organism>